<dbReference type="EC" id="2.4.-.-" evidence="4"/>
<dbReference type="SUPFAM" id="SSF53448">
    <property type="entry name" value="Nucleotide-diphospho-sugar transferases"/>
    <property type="match status" value="1"/>
</dbReference>
<dbReference type="STRING" id="862515.HMPREF0658_1453"/>
<protein>
    <submittedName>
        <fullName evidence="4">Glycosyltransferase, group 2 family protein</fullName>
        <ecNumber evidence="4">2.4.-.-</ecNumber>
    </submittedName>
</protein>
<keyword evidence="1 4" id="KW-0328">Glycosyltransferase</keyword>
<proteinExistence type="predicted"/>
<feature type="domain" description="Glycosyltransferase 2-like" evidence="3">
    <location>
        <begin position="6"/>
        <end position="165"/>
    </location>
</feature>
<evidence type="ECO:0000256" key="2">
    <source>
        <dbReference type="ARBA" id="ARBA00022679"/>
    </source>
</evidence>
<dbReference type="AlphaFoldDB" id="E0NTF1"/>
<dbReference type="CDD" id="cd00761">
    <property type="entry name" value="Glyco_tranf_GTA_type"/>
    <property type="match status" value="1"/>
</dbReference>
<keyword evidence="2 4" id="KW-0808">Transferase</keyword>
<dbReference type="OrthoDB" id="6307329at2"/>
<dbReference type="Gene3D" id="3.90.550.10">
    <property type="entry name" value="Spore Coat Polysaccharide Biosynthesis Protein SpsA, Chain A"/>
    <property type="match status" value="1"/>
</dbReference>
<dbReference type="Pfam" id="PF00535">
    <property type="entry name" value="Glycos_transf_2"/>
    <property type="match status" value="1"/>
</dbReference>
<dbReference type="GO" id="GO:0016758">
    <property type="term" value="F:hexosyltransferase activity"/>
    <property type="evidence" value="ECO:0007669"/>
    <property type="project" value="UniProtKB-ARBA"/>
</dbReference>
<comment type="caution">
    <text evidence="4">The sequence shown here is derived from an EMBL/GenBank/DDBJ whole genome shotgun (WGS) entry which is preliminary data.</text>
</comment>
<dbReference type="HOGENOM" id="CLU_025996_25_0_10"/>
<dbReference type="InterPro" id="IPR001173">
    <property type="entry name" value="Glyco_trans_2-like"/>
</dbReference>
<evidence type="ECO:0000313" key="5">
    <source>
        <dbReference type="Proteomes" id="UP000004394"/>
    </source>
</evidence>
<dbReference type="PANTHER" id="PTHR22916">
    <property type="entry name" value="GLYCOSYLTRANSFERASE"/>
    <property type="match status" value="1"/>
</dbReference>
<evidence type="ECO:0000259" key="3">
    <source>
        <dbReference type="Pfam" id="PF00535"/>
    </source>
</evidence>
<dbReference type="EMBL" id="AEEI01000049">
    <property type="protein sequence ID" value="EFM01618.1"/>
    <property type="molecule type" value="Genomic_DNA"/>
</dbReference>
<name>E0NTF1_9BACT</name>
<organism evidence="4 5">
    <name type="scientific">Hoylesella marshii DSM 16973 = JCM 13450</name>
    <dbReference type="NCBI Taxonomy" id="862515"/>
    <lineage>
        <taxon>Bacteria</taxon>
        <taxon>Pseudomonadati</taxon>
        <taxon>Bacteroidota</taxon>
        <taxon>Bacteroidia</taxon>
        <taxon>Bacteroidales</taxon>
        <taxon>Prevotellaceae</taxon>
        <taxon>Hoylesella</taxon>
    </lineage>
</organism>
<evidence type="ECO:0000313" key="4">
    <source>
        <dbReference type="EMBL" id="EFM01618.1"/>
    </source>
</evidence>
<reference evidence="4" key="1">
    <citation type="submission" date="2010-07" db="EMBL/GenBank/DDBJ databases">
        <authorList>
            <person name="Muzny D."/>
            <person name="Qin X."/>
            <person name="Deng J."/>
            <person name="Jiang H."/>
            <person name="Liu Y."/>
            <person name="Qu J."/>
            <person name="Song X.-Z."/>
            <person name="Zhang L."/>
            <person name="Thornton R."/>
            <person name="Coyle M."/>
            <person name="Francisco L."/>
            <person name="Jackson L."/>
            <person name="Javaid M."/>
            <person name="Korchina V."/>
            <person name="Kovar C."/>
            <person name="Mata R."/>
            <person name="Mathew T."/>
            <person name="Ngo R."/>
            <person name="Nguyen L."/>
            <person name="Nguyen N."/>
            <person name="Okwuonu G."/>
            <person name="Ongeri F."/>
            <person name="Pham C."/>
            <person name="Simmons D."/>
            <person name="Wilczek-Boney K."/>
            <person name="Hale W."/>
            <person name="Jakkamsetti A."/>
            <person name="Pham P."/>
            <person name="Ruth R."/>
            <person name="San Lucas F."/>
            <person name="Warren J."/>
            <person name="Zhang J."/>
            <person name="Zhao Z."/>
            <person name="Zhou C."/>
            <person name="Zhu D."/>
            <person name="Lee S."/>
            <person name="Bess C."/>
            <person name="Blankenburg K."/>
            <person name="Forbes L."/>
            <person name="Fu Q."/>
            <person name="Gubbala S."/>
            <person name="Hirani K."/>
            <person name="Jayaseelan J.C."/>
            <person name="Lara F."/>
            <person name="Munidasa M."/>
            <person name="Palculict T."/>
            <person name="Patil S."/>
            <person name="Pu L.-L."/>
            <person name="Saada N."/>
            <person name="Tang L."/>
            <person name="Weissenberger G."/>
            <person name="Zhu Y."/>
            <person name="Hemphill L."/>
            <person name="Shang Y."/>
            <person name="Youmans B."/>
            <person name="Ayvaz T."/>
            <person name="Ross M."/>
            <person name="Santibanez J."/>
            <person name="Aqrawi P."/>
            <person name="Gross S."/>
            <person name="Joshi V."/>
            <person name="Fowler G."/>
            <person name="Nazareth L."/>
            <person name="Reid J."/>
            <person name="Worley K."/>
            <person name="Petrosino J."/>
            <person name="Highlander S."/>
            <person name="Gibbs R."/>
        </authorList>
    </citation>
    <scope>NUCLEOTIDE SEQUENCE [LARGE SCALE GENOMIC DNA]</scope>
    <source>
        <strain evidence="4">DSM 16973</strain>
    </source>
</reference>
<dbReference type="PANTHER" id="PTHR22916:SF51">
    <property type="entry name" value="GLYCOSYLTRANSFERASE EPSH-RELATED"/>
    <property type="match status" value="1"/>
</dbReference>
<dbReference type="BioCyc" id="PMAR862515-HMP:GMOO-1476-MONOMER"/>
<dbReference type="RefSeq" id="WP_006949563.1">
    <property type="nucleotide sequence ID" value="NZ_BAJI01000002.1"/>
</dbReference>
<sequence>MLPKISVIVPIYNVEKYIRRALDSILAQTFSNFELLLIDDGSTDSCKEICDEYGNKHQHIRVFHKENGGLSSARNYGLERALGEYTIFFDPDDWVEPQCLEELYSIAEKTKADVVMCAIYYNDKYRQTYSSQRPSSTQSAEILEDLIIGKVGCFTFNKLIRRECYTKYGILYPQGIYGREDQYAICNLFKNDIKIAYTPRAYYHYVQYPHSLSRFYDEETLQMDIRTRDMFVELFADTEYKELVDREKTKSIISRAYLFGEHVYNSRQFQKRFGQYQSLFMKGQEPRYMTFLYYMAFHGYYHLSKKLFNIGFQTKQACKKGLKCLHILKNK</sequence>
<gene>
    <name evidence="4" type="ORF">HMPREF0658_1453</name>
</gene>
<keyword evidence="5" id="KW-1185">Reference proteome</keyword>
<dbReference type="Proteomes" id="UP000004394">
    <property type="component" value="Unassembled WGS sequence"/>
</dbReference>
<dbReference type="InterPro" id="IPR029044">
    <property type="entry name" value="Nucleotide-diphossugar_trans"/>
</dbReference>
<evidence type="ECO:0000256" key="1">
    <source>
        <dbReference type="ARBA" id="ARBA00022676"/>
    </source>
</evidence>
<accession>E0NTF1</accession>
<dbReference type="eggNOG" id="COG1216">
    <property type="taxonomic scope" value="Bacteria"/>
</dbReference>